<dbReference type="InterPro" id="IPR037524">
    <property type="entry name" value="PA14/GLEYA"/>
</dbReference>
<dbReference type="SMART" id="SM00758">
    <property type="entry name" value="PA14"/>
    <property type="match status" value="1"/>
</dbReference>
<dbReference type="Pfam" id="PF13180">
    <property type="entry name" value="PDZ_2"/>
    <property type="match status" value="1"/>
</dbReference>
<evidence type="ECO:0000256" key="3">
    <source>
        <dbReference type="ARBA" id="ARBA00022801"/>
    </source>
</evidence>
<dbReference type="AlphaFoldDB" id="A0A5C6BTG8"/>
<evidence type="ECO:0000259" key="6">
    <source>
        <dbReference type="PROSITE" id="PS51820"/>
    </source>
</evidence>
<comment type="similarity">
    <text evidence="1">Belongs to the peptidase S1C family.</text>
</comment>
<accession>A0A5C6BTG8</accession>
<evidence type="ECO:0000313" key="8">
    <source>
        <dbReference type="Proteomes" id="UP000319908"/>
    </source>
</evidence>
<sequence length="481" mass="52542">MPIRTVCLISLLMAPMVADAQLPDDSPRMSPLVRVIAKVEPAVVALFIPAADNPQHFSSGSATIVHADGYAITNNHVVTGESGYAVLRGKPVRFRVVGRSPEKDLAVIRLRDHQGELPVVPMGHSHDVMNGEMVAVVGNPGGRGTTVTSGIVSSKGTQLSAPSALWATQHDSRFRDDYIQYDAATNRGNSGGALINMDGELIGVVAALIPTEQNSSFAIPIDRVRLLLERIVEPELMHQRHVGVQLNPLADWAIITAVDSDSPAQQAGIHTGDVITKVNGRQLKNPADWLWMLNETLPHGKSINLIVRREKESLPIELTPRKLAAMQSSNPPADESQIEPGLDFAFYDGKFKLLPEFEKLTVSRSGTVETIDLEQIQGDQEDYFAVRLSGFLKIDQAGLYRLSLTSDDGSRLWLNDELFIDHDGNHPAMTLSRLARMAPGLHPLEIEYFEGYGANVLELKLERIDGEASGETTPLFKRAVP</sequence>
<dbReference type="InterPro" id="IPR011658">
    <property type="entry name" value="PA14_dom"/>
</dbReference>
<name>A0A5C6BTG8_9BACT</name>
<dbReference type="Pfam" id="PF13365">
    <property type="entry name" value="Trypsin_2"/>
    <property type="match status" value="1"/>
</dbReference>
<keyword evidence="4" id="KW-0732">Signal</keyword>
<evidence type="ECO:0000313" key="7">
    <source>
        <dbReference type="EMBL" id="TWU15318.1"/>
    </source>
</evidence>
<dbReference type="Gene3D" id="2.30.42.10">
    <property type="match status" value="1"/>
</dbReference>
<evidence type="ECO:0000256" key="2">
    <source>
        <dbReference type="ARBA" id="ARBA00022670"/>
    </source>
</evidence>
<dbReference type="SUPFAM" id="SSF50156">
    <property type="entry name" value="PDZ domain-like"/>
    <property type="match status" value="1"/>
</dbReference>
<feature type="domain" description="PDZ" evidence="5">
    <location>
        <begin position="225"/>
        <end position="285"/>
    </location>
</feature>
<feature type="domain" description="PA14" evidence="6">
    <location>
        <begin position="337"/>
        <end position="475"/>
    </location>
</feature>
<reference evidence="7 8" key="1">
    <citation type="journal article" date="2020" name="Antonie Van Leeuwenhoek">
        <title>Rhodopirellula heiligendammensis sp. nov., Rhodopirellula pilleata sp. nov., and Rhodopirellula solitaria sp. nov. isolated from natural or artificial marine surfaces in Northern Germany and California, USA, and emended description of the genus Rhodopirellula.</title>
        <authorList>
            <person name="Kallscheuer N."/>
            <person name="Wiegand S."/>
            <person name="Jogler M."/>
            <person name="Boedeker C."/>
            <person name="Peeters S.H."/>
            <person name="Rast P."/>
            <person name="Heuer A."/>
            <person name="Jetten M.S.M."/>
            <person name="Rohde M."/>
            <person name="Jogler C."/>
        </authorList>
    </citation>
    <scope>NUCLEOTIDE SEQUENCE [LARGE SCALE GENOMIC DNA]</scope>
    <source>
        <strain evidence="7 8">Poly21</strain>
    </source>
</reference>
<dbReference type="PANTHER" id="PTHR22939:SF129">
    <property type="entry name" value="SERINE PROTEASE HTRA2, MITOCHONDRIAL"/>
    <property type="match status" value="1"/>
</dbReference>
<dbReference type="Pfam" id="PF07691">
    <property type="entry name" value="PA14"/>
    <property type="match status" value="1"/>
</dbReference>
<dbReference type="GO" id="GO:0006508">
    <property type="term" value="P:proteolysis"/>
    <property type="evidence" value="ECO:0007669"/>
    <property type="project" value="UniProtKB-KW"/>
</dbReference>
<evidence type="ECO:0000256" key="4">
    <source>
        <dbReference type="SAM" id="SignalP"/>
    </source>
</evidence>
<feature type="signal peptide" evidence="4">
    <location>
        <begin position="1"/>
        <end position="20"/>
    </location>
</feature>
<evidence type="ECO:0000256" key="1">
    <source>
        <dbReference type="ARBA" id="ARBA00010541"/>
    </source>
</evidence>
<proteinExistence type="inferred from homology"/>
<dbReference type="GO" id="GO:0004252">
    <property type="term" value="F:serine-type endopeptidase activity"/>
    <property type="evidence" value="ECO:0007669"/>
    <property type="project" value="InterPro"/>
</dbReference>
<dbReference type="InterPro" id="IPR001940">
    <property type="entry name" value="Peptidase_S1C"/>
</dbReference>
<comment type="caution">
    <text evidence="7">The sequence shown here is derived from an EMBL/GenBank/DDBJ whole genome shotgun (WGS) entry which is preliminary data.</text>
</comment>
<dbReference type="Proteomes" id="UP000319908">
    <property type="component" value="Unassembled WGS sequence"/>
</dbReference>
<keyword evidence="8" id="KW-1185">Reference proteome</keyword>
<protein>
    <submittedName>
        <fullName evidence="7">Periplasmic serine endoprotease DegP</fullName>
        <ecNumber evidence="7">3.4.21.107</ecNumber>
    </submittedName>
</protein>
<gene>
    <name evidence="7" type="primary">degP_1</name>
    <name evidence="7" type="ORF">Poly21_25130</name>
</gene>
<dbReference type="EMBL" id="SJPU01000002">
    <property type="protein sequence ID" value="TWU15318.1"/>
    <property type="molecule type" value="Genomic_DNA"/>
</dbReference>
<dbReference type="InterPro" id="IPR036034">
    <property type="entry name" value="PDZ_sf"/>
</dbReference>
<dbReference type="EC" id="3.4.21.107" evidence="7"/>
<dbReference type="PROSITE" id="PS51820">
    <property type="entry name" value="PA14"/>
    <property type="match status" value="1"/>
</dbReference>
<dbReference type="SMART" id="SM00228">
    <property type="entry name" value="PDZ"/>
    <property type="match status" value="1"/>
</dbReference>
<keyword evidence="3 7" id="KW-0378">Hydrolase</keyword>
<dbReference type="Gene3D" id="3.90.182.10">
    <property type="entry name" value="Toxin - Anthrax Protective Antigen,domain 1"/>
    <property type="match status" value="1"/>
</dbReference>
<dbReference type="SUPFAM" id="SSF50494">
    <property type="entry name" value="Trypsin-like serine proteases"/>
    <property type="match status" value="1"/>
</dbReference>
<evidence type="ECO:0000259" key="5">
    <source>
        <dbReference type="PROSITE" id="PS50106"/>
    </source>
</evidence>
<dbReference type="PROSITE" id="PS50106">
    <property type="entry name" value="PDZ"/>
    <property type="match status" value="1"/>
</dbReference>
<organism evidence="7 8">
    <name type="scientific">Allorhodopirellula heiligendammensis</name>
    <dbReference type="NCBI Taxonomy" id="2714739"/>
    <lineage>
        <taxon>Bacteria</taxon>
        <taxon>Pseudomonadati</taxon>
        <taxon>Planctomycetota</taxon>
        <taxon>Planctomycetia</taxon>
        <taxon>Pirellulales</taxon>
        <taxon>Pirellulaceae</taxon>
        <taxon>Allorhodopirellula</taxon>
    </lineage>
</organism>
<dbReference type="OrthoDB" id="233957at2"/>
<dbReference type="PRINTS" id="PR00834">
    <property type="entry name" value="PROTEASES2C"/>
</dbReference>
<dbReference type="InterPro" id="IPR001478">
    <property type="entry name" value="PDZ"/>
</dbReference>
<dbReference type="RefSeq" id="WP_146407223.1">
    <property type="nucleotide sequence ID" value="NZ_SJPU01000002.1"/>
</dbReference>
<feature type="chain" id="PRO_5022811176" evidence="4">
    <location>
        <begin position="21"/>
        <end position="481"/>
    </location>
</feature>
<dbReference type="InterPro" id="IPR009003">
    <property type="entry name" value="Peptidase_S1_PA"/>
</dbReference>
<dbReference type="Gene3D" id="2.40.10.120">
    <property type="match status" value="1"/>
</dbReference>
<keyword evidence="2" id="KW-0645">Protease</keyword>
<dbReference type="SUPFAM" id="SSF56988">
    <property type="entry name" value="Anthrax protective antigen"/>
    <property type="match status" value="1"/>
</dbReference>
<dbReference type="PANTHER" id="PTHR22939">
    <property type="entry name" value="SERINE PROTEASE FAMILY S1C HTRA-RELATED"/>
    <property type="match status" value="1"/>
</dbReference>